<name>A0A9P5YPG0_9AGAR</name>
<keyword evidence="2" id="KW-1185">Reference proteome</keyword>
<evidence type="ECO:0000313" key="2">
    <source>
        <dbReference type="Proteomes" id="UP000807469"/>
    </source>
</evidence>
<comment type="caution">
    <text evidence="1">The sequence shown here is derived from an EMBL/GenBank/DDBJ whole genome shotgun (WGS) entry which is preliminary data.</text>
</comment>
<protein>
    <submittedName>
        <fullName evidence="1">Uncharacterized protein</fullName>
    </submittedName>
</protein>
<accession>A0A9P5YPG0</accession>
<reference evidence="1" key="1">
    <citation type="submission" date="2020-11" db="EMBL/GenBank/DDBJ databases">
        <authorList>
            <consortium name="DOE Joint Genome Institute"/>
            <person name="Ahrendt S."/>
            <person name="Riley R."/>
            <person name="Andreopoulos W."/>
            <person name="Labutti K."/>
            <person name="Pangilinan J."/>
            <person name="Ruiz-Duenas F.J."/>
            <person name="Barrasa J.M."/>
            <person name="Sanchez-Garcia M."/>
            <person name="Camarero S."/>
            <person name="Miyauchi S."/>
            <person name="Serrano A."/>
            <person name="Linde D."/>
            <person name="Babiker R."/>
            <person name="Drula E."/>
            <person name="Ayuso-Fernandez I."/>
            <person name="Pacheco R."/>
            <person name="Padilla G."/>
            <person name="Ferreira P."/>
            <person name="Barriuso J."/>
            <person name="Kellner H."/>
            <person name="Castanera R."/>
            <person name="Alfaro M."/>
            <person name="Ramirez L."/>
            <person name="Pisabarro A.G."/>
            <person name="Kuo A."/>
            <person name="Tritt A."/>
            <person name="Lipzen A."/>
            <person name="He G."/>
            <person name="Yan M."/>
            <person name="Ng V."/>
            <person name="Cullen D."/>
            <person name="Martin F."/>
            <person name="Rosso M.-N."/>
            <person name="Henrissat B."/>
            <person name="Hibbett D."/>
            <person name="Martinez A.T."/>
            <person name="Grigoriev I.V."/>
        </authorList>
    </citation>
    <scope>NUCLEOTIDE SEQUENCE</scope>
    <source>
        <strain evidence="1">CIRM-BRFM 674</strain>
    </source>
</reference>
<sequence>SPHKKSTKERINEHMKEWQSDHFETKYLPRVVESEKDRVKQGVGNVARLLSNLL</sequence>
<dbReference type="EMBL" id="MU155717">
    <property type="protein sequence ID" value="KAF9471290.1"/>
    <property type="molecule type" value="Genomic_DNA"/>
</dbReference>
<feature type="non-terminal residue" evidence="1">
    <location>
        <position position="54"/>
    </location>
</feature>
<gene>
    <name evidence="1" type="ORF">BDN70DRAFT_770265</name>
</gene>
<feature type="non-terminal residue" evidence="1">
    <location>
        <position position="1"/>
    </location>
</feature>
<dbReference type="AlphaFoldDB" id="A0A9P5YPG0"/>
<dbReference type="Proteomes" id="UP000807469">
    <property type="component" value="Unassembled WGS sequence"/>
</dbReference>
<evidence type="ECO:0000313" key="1">
    <source>
        <dbReference type="EMBL" id="KAF9471290.1"/>
    </source>
</evidence>
<proteinExistence type="predicted"/>
<dbReference type="OrthoDB" id="412109at2759"/>
<organism evidence="1 2">
    <name type="scientific">Pholiota conissans</name>
    <dbReference type="NCBI Taxonomy" id="109636"/>
    <lineage>
        <taxon>Eukaryota</taxon>
        <taxon>Fungi</taxon>
        <taxon>Dikarya</taxon>
        <taxon>Basidiomycota</taxon>
        <taxon>Agaricomycotina</taxon>
        <taxon>Agaricomycetes</taxon>
        <taxon>Agaricomycetidae</taxon>
        <taxon>Agaricales</taxon>
        <taxon>Agaricineae</taxon>
        <taxon>Strophariaceae</taxon>
        <taxon>Pholiota</taxon>
    </lineage>
</organism>